<dbReference type="InterPro" id="IPR002559">
    <property type="entry name" value="Transposase_11"/>
</dbReference>
<dbReference type="GO" id="GO:0006313">
    <property type="term" value="P:DNA transposition"/>
    <property type="evidence" value="ECO:0007669"/>
    <property type="project" value="InterPro"/>
</dbReference>
<dbReference type="Pfam" id="PF01609">
    <property type="entry name" value="DDE_Tnp_1"/>
    <property type="match status" value="1"/>
</dbReference>
<comment type="caution">
    <text evidence="2">The sequence shown here is derived from an EMBL/GenBank/DDBJ whole genome shotgun (WGS) entry which is preliminary data.</text>
</comment>
<dbReference type="GO" id="GO:0004803">
    <property type="term" value="F:transposase activity"/>
    <property type="evidence" value="ECO:0007669"/>
    <property type="project" value="InterPro"/>
</dbReference>
<dbReference type="AlphaFoldDB" id="A0A644XZB7"/>
<protein>
    <submittedName>
        <fullName evidence="2">IS1634 family transposase IS1549</fullName>
    </submittedName>
</protein>
<accession>A0A644XZB7</accession>
<proteinExistence type="predicted"/>
<name>A0A644XZB7_9ZZZZ</name>
<dbReference type="EMBL" id="VSSQ01003592">
    <property type="protein sequence ID" value="MPM21449.1"/>
    <property type="molecule type" value="Genomic_DNA"/>
</dbReference>
<evidence type="ECO:0000259" key="1">
    <source>
        <dbReference type="Pfam" id="PF01609"/>
    </source>
</evidence>
<dbReference type="GO" id="GO:0003677">
    <property type="term" value="F:DNA binding"/>
    <property type="evidence" value="ECO:0007669"/>
    <property type="project" value="InterPro"/>
</dbReference>
<dbReference type="InterPro" id="IPR047654">
    <property type="entry name" value="IS1634_transpos"/>
</dbReference>
<dbReference type="InterPro" id="IPR012337">
    <property type="entry name" value="RNaseH-like_sf"/>
</dbReference>
<dbReference type="PANTHER" id="PTHR34614:SF2">
    <property type="entry name" value="TRANSPOSASE IS4-LIKE DOMAIN-CONTAINING PROTEIN"/>
    <property type="match status" value="1"/>
</dbReference>
<organism evidence="2">
    <name type="scientific">bioreactor metagenome</name>
    <dbReference type="NCBI Taxonomy" id="1076179"/>
    <lineage>
        <taxon>unclassified sequences</taxon>
        <taxon>metagenomes</taxon>
        <taxon>ecological metagenomes</taxon>
    </lineage>
</organism>
<dbReference type="NCBIfam" id="NF033559">
    <property type="entry name" value="transpos_IS1634"/>
    <property type="match status" value="1"/>
</dbReference>
<evidence type="ECO:0000313" key="2">
    <source>
        <dbReference type="EMBL" id="MPM21449.1"/>
    </source>
</evidence>
<reference evidence="2" key="1">
    <citation type="submission" date="2019-08" db="EMBL/GenBank/DDBJ databases">
        <authorList>
            <person name="Kucharzyk K."/>
            <person name="Murdoch R.W."/>
            <person name="Higgins S."/>
            <person name="Loffler F."/>
        </authorList>
    </citation>
    <scope>NUCLEOTIDE SEQUENCE</scope>
</reference>
<gene>
    <name evidence="2" type="ORF">SDC9_67893</name>
</gene>
<dbReference type="SUPFAM" id="SSF53098">
    <property type="entry name" value="Ribonuclease H-like"/>
    <property type="match status" value="1"/>
</dbReference>
<dbReference type="PANTHER" id="PTHR34614">
    <property type="match status" value="1"/>
</dbReference>
<sequence length="506" mass="55583">MGGCEAISVAYVRTVITGSGATAVQIVWKSVRGSRDIEHVGSAHSPAEVEMLKASAVQRIAAGQDPLPLDQPVDDGPRIQVVGMRMGLLLDAIAQVYRWLGLDKASGGDLVFEHLVTARIIEPSSKQDAARVLAEAGVGSMSYRTVKRRLPTFAEPAFRRRLSGAVSARSDLGPAALVLYDVTTLWFETDTGDGFREPGFSKERRLEPQITVGLLTDATGAPLMIEAFEGNRAETKTMIPLIRGFVEAHGIADVVVVADAGMMSEQNLKDIEDAGWSFIVGGKIPDIPYAISQWRKHHPDTDPPDQLVVSQKLVHGVKADTRHRMVYFQYRAARARRTLHGVDQQLAKAANAVAGKAPVKRNRFITLSGARPSINRELETKVRTLAGWKSYVTNLDKPAEFVIGAYHQLWHVEHAFRMSKHDLKARPVYHHKKESIDAHLAVVFAALAVSHHIEQATGWTIKRFVRTFRQYRDVTLSVAGQTITASQPIPADEADTLAKIKNSDAH</sequence>
<feature type="domain" description="Transposase IS4-like" evidence="1">
    <location>
        <begin position="180"/>
        <end position="447"/>
    </location>
</feature>